<dbReference type="EMBL" id="DVOF01000160">
    <property type="protein sequence ID" value="HIV03014.1"/>
    <property type="molecule type" value="Genomic_DNA"/>
</dbReference>
<protein>
    <submittedName>
        <fullName evidence="5">Helix-turn-helix domain-containing protein</fullName>
    </submittedName>
</protein>
<reference evidence="5" key="1">
    <citation type="submission" date="2020-10" db="EMBL/GenBank/DDBJ databases">
        <authorList>
            <person name="Gilroy R."/>
        </authorList>
    </citation>
    <scope>NUCLEOTIDE SEQUENCE</scope>
    <source>
        <strain evidence="5">4920</strain>
    </source>
</reference>
<organism evidence="5 6">
    <name type="scientific">Candidatus Aphodoplasma excrementigallinarum</name>
    <dbReference type="NCBI Taxonomy" id="2840673"/>
    <lineage>
        <taxon>Bacteria</taxon>
        <taxon>Bacillati</taxon>
        <taxon>Bacillota</taxon>
        <taxon>Clostridia</taxon>
        <taxon>Eubacteriales</taxon>
        <taxon>Candidatus Aphodoplasma</taxon>
    </lineage>
</organism>
<feature type="non-terminal residue" evidence="5">
    <location>
        <position position="1"/>
    </location>
</feature>
<dbReference type="InterPro" id="IPR003313">
    <property type="entry name" value="AraC-bd"/>
</dbReference>
<dbReference type="Pfam" id="PF02311">
    <property type="entry name" value="AraC_binding"/>
    <property type="match status" value="1"/>
</dbReference>
<dbReference type="PROSITE" id="PS01124">
    <property type="entry name" value="HTH_ARAC_FAMILY_2"/>
    <property type="match status" value="1"/>
</dbReference>
<dbReference type="GO" id="GO:0043565">
    <property type="term" value="F:sequence-specific DNA binding"/>
    <property type="evidence" value="ECO:0007669"/>
    <property type="project" value="InterPro"/>
</dbReference>
<dbReference type="SMART" id="SM00342">
    <property type="entry name" value="HTH_ARAC"/>
    <property type="match status" value="1"/>
</dbReference>
<sequence>FMLHYLNQIAFSPFGKTLKQPMEGQPFAIANTTAEHFIYYTGPVYLNTAEGLCALCVYQQGQAHAFLLDKPVELYAGVPFCLTAVDGACTVTVHASGHPRSFPAPAMFSPIRRRPKLIIDNIITFFYQEKEFGLRHTPETHNFYELTYVDSGTVVNCVDGQSFTAAQGELMFFFPGQSHMQAVPERESASFFTVSFSMELDGVAVLKNKVFQADGVIRGIYSNILAEYEAPDEYSPDMLVGYLHEIILRLMRRSLGPLPAAPDIQEEAVSNPLVRSAMDYIHTHLERRLSLSDIADALKLNPSYISRLFKQQTGRNMTDYIRSQKLAKAKKLLKSGGYTVTEISELFGFSSIHYFSSCFKKQFGIAPGKYAQMLRD</sequence>
<keyword evidence="3" id="KW-0804">Transcription</keyword>
<dbReference type="InterPro" id="IPR014710">
    <property type="entry name" value="RmlC-like_jellyroll"/>
</dbReference>
<accession>A0A9D1NH30</accession>
<dbReference type="InterPro" id="IPR018062">
    <property type="entry name" value="HTH_AraC-typ_CS"/>
</dbReference>
<evidence type="ECO:0000256" key="1">
    <source>
        <dbReference type="ARBA" id="ARBA00023015"/>
    </source>
</evidence>
<reference evidence="5" key="2">
    <citation type="journal article" date="2021" name="PeerJ">
        <title>Extensive microbial diversity within the chicken gut microbiome revealed by metagenomics and culture.</title>
        <authorList>
            <person name="Gilroy R."/>
            <person name="Ravi A."/>
            <person name="Getino M."/>
            <person name="Pursley I."/>
            <person name="Horton D.L."/>
            <person name="Alikhan N.F."/>
            <person name="Baker D."/>
            <person name="Gharbi K."/>
            <person name="Hall N."/>
            <person name="Watson M."/>
            <person name="Adriaenssens E.M."/>
            <person name="Foster-Nyarko E."/>
            <person name="Jarju S."/>
            <person name="Secka A."/>
            <person name="Antonio M."/>
            <person name="Oren A."/>
            <person name="Chaudhuri R.R."/>
            <person name="La Ragione R."/>
            <person name="Hildebrand F."/>
            <person name="Pallen M.J."/>
        </authorList>
    </citation>
    <scope>NUCLEOTIDE SEQUENCE</scope>
    <source>
        <strain evidence="5">4920</strain>
    </source>
</reference>
<dbReference type="GO" id="GO:0003700">
    <property type="term" value="F:DNA-binding transcription factor activity"/>
    <property type="evidence" value="ECO:0007669"/>
    <property type="project" value="InterPro"/>
</dbReference>
<evidence type="ECO:0000313" key="6">
    <source>
        <dbReference type="Proteomes" id="UP000886743"/>
    </source>
</evidence>
<gene>
    <name evidence="5" type="ORF">IAC74_05515</name>
</gene>
<dbReference type="Gene3D" id="2.60.120.10">
    <property type="entry name" value="Jelly Rolls"/>
    <property type="match status" value="1"/>
</dbReference>
<dbReference type="Pfam" id="PF12833">
    <property type="entry name" value="HTH_18"/>
    <property type="match status" value="1"/>
</dbReference>
<evidence type="ECO:0000259" key="4">
    <source>
        <dbReference type="PROSITE" id="PS01124"/>
    </source>
</evidence>
<dbReference type="PROSITE" id="PS00041">
    <property type="entry name" value="HTH_ARAC_FAMILY_1"/>
    <property type="match status" value="1"/>
</dbReference>
<comment type="caution">
    <text evidence="5">The sequence shown here is derived from an EMBL/GenBank/DDBJ whole genome shotgun (WGS) entry which is preliminary data.</text>
</comment>
<evidence type="ECO:0000256" key="2">
    <source>
        <dbReference type="ARBA" id="ARBA00023125"/>
    </source>
</evidence>
<dbReference type="PRINTS" id="PR00032">
    <property type="entry name" value="HTHARAC"/>
</dbReference>
<proteinExistence type="predicted"/>
<name>A0A9D1NH30_9FIRM</name>
<evidence type="ECO:0000313" key="5">
    <source>
        <dbReference type="EMBL" id="HIV03014.1"/>
    </source>
</evidence>
<dbReference type="PANTHER" id="PTHR43280:SF10">
    <property type="entry name" value="REGULATORY PROTEIN POCR"/>
    <property type="match status" value="1"/>
</dbReference>
<dbReference type="Proteomes" id="UP000886743">
    <property type="component" value="Unassembled WGS sequence"/>
</dbReference>
<evidence type="ECO:0000256" key="3">
    <source>
        <dbReference type="ARBA" id="ARBA00023163"/>
    </source>
</evidence>
<dbReference type="InterPro" id="IPR009057">
    <property type="entry name" value="Homeodomain-like_sf"/>
</dbReference>
<dbReference type="SUPFAM" id="SSF46689">
    <property type="entry name" value="Homeodomain-like"/>
    <property type="match status" value="2"/>
</dbReference>
<feature type="domain" description="HTH araC/xylS-type" evidence="4">
    <location>
        <begin position="275"/>
        <end position="373"/>
    </location>
</feature>
<dbReference type="Gene3D" id="1.10.10.60">
    <property type="entry name" value="Homeodomain-like"/>
    <property type="match status" value="2"/>
</dbReference>
<dbReference type="InterPro" id="IPR037923">
    <property type="entry name" value="HTH-like"/>
</dbReference>
<dbReference type="InterPro" id="IPR018060">
    <property type="entry name" value="HTH_AraC"/>
</dbReference>
<dbReference type="SUPFAM" id="SSF51215">
    <property type="entry name" value="Regulatory protein AraC"/>
    <property type="match status" value="1"/>
</dbReference>
<dbReference type="AlphaFoldDB" id="A0A9D1NH30"/>
<dbReference type="PANTHER" id="PTHR43280">
    <property type="entry name" value="ARAC-FAMILY TRANSCRIPTIONAL REGULATOR"/>
    <property type="match status" value="1"/>
</dbReference>
<keyword evidence="1" id="KW-0805">Transcription regulation</keyword>
<keyword evidence="2" id="KW-0238">DNA-binding</keyword>
<dbReference type="InterPro" id="IPR020449">
    <property type="entry name" value="Tscrpt_reg_AraC-type_HTH"/>
</dbReference>